<keyword evidence="4" id="KW-1185">Reference proteome</keyword>
<gene>
    <name evidence="3" type="ORF">pdam_00005170</name>
</gene>
<proteinExistence type="predicted"/>
<reference evidence="3 4" key="1">
    <citation type="journal article" date="2018" name="Sci. Rep.">
        <title>Comparative analysis of the Pocillopora damicornis genome highlights role of immune system in coral evolution.</title>
        <authorList>
            <person name="Cunning R."/>
            <person name="Bay R.A."/>
            <person name="Gillette P."/>
            <person name="Baker A.C."/>
            <person name="Traylor-Knowles N."/>
        </authorList>
    </citation>
    <scope>NUCLEOTIDE SEQUENCE [LARGE SCALE GENOMIC DNA]</scope>
    <source>
        <strain evidence="3">RSMAS</strain>
        <tissue evidence="3">Whole animal</tissue>
    </source>
</reference>
<keyword evidence="2" id="KW-0732">Signal</keyword>
<accession>A0A3M6TND7</accession>
<keyword evidence="1" id="KW-1133">Transmembrane helix</keyword>
<protein>
    <recommendedName>
        <fullName evidence="5">Vesicular, overexpressed in cancer, prosurvival protein 1</fullName>
    </recommendedName>
</protein>
<feature type="transmembrane region" description="Helical" evidence="1">
    <location>
        <begin position="46"/>
        <end position="65"/>
    </location>
</feature>
<feature type="signal peptide" evidence="2">
    <location>
        <begin position="1"/>
        <end position="22"/>
    </location>
</feature>
<dbReference type="AlphaFoldDB" id="A0A3M6TND7"/>
<evidence type="ECO:0008006" key="5">
    <source>
        <dbReference type="Google" id="ProtNLM"/>
    </source>
</evidence>
<comment type="caution">
    <text evidence="3">The sequence shown here is derived from an EMBL/GenBank/DDBJ whole genome shotgun (WGS) entry which is preliminary data.</text>
</comment>
<organism evidence="3 4">
    <name type="scientific">Pocillopora damicornis</name>
    <name type="common">Cauliflower coral</name>
    <name type="synonym">Millepora damicornis</name>
    <dbReference type="NCBI Taxonomy" id="46731"/>
    <lineage>
        <taxon>Eukaryota</taxon>
        <taxon>Metazoa</taxon>
        <taxon>Cnidaria</taxon>
        <taxon>Anthozoa</taxon>
        <taxon>Hexacorallia</taxon>
        <taxon>Scleractinia</taxon>
        <taxon>Astrocoeniina</taxon>
        <taxon>Pocilloporidae</taxon>
        <taxon>Pocillopora</taxon>
    </lineage>
</organism>
<keyword evidence="1" id="KW-0812">Transmembrane</keyword>
<dbReference type="EMBL" id="RCHS01003253">
    <property type="protein sequence ID" value="RMX42907.1"/>
    <property type="molecule type" value="Genomic_DNA"/>
</dbReference>
<evidence type="ECO:0000256" key="2">
    <source>
        <dbReference type="SAM" id="SignalP"/>
    </source>
</evidence>
<feature type="chain" id="PRO_5018130744" description="Vesicular, overexpressed in cancer, prosurvival protein 1" evidence="2">
    <location>
        <begin position="23"/>
        <end position="188"/>
    </location>
</feature>
<name>A0A3M6TND7_POCDA</name>
<evidence type="ECO:0000313" key="3">
    <source>
        <dbReference type="EMBL" id="RMX42907.1"/>
    </source>
</evidence>
<dbReference type="Proteomes" id="UP000275408">
    <property type="component" value="Unassembled WGS sequence"/>
</dbReference>
<evidence type="ECO:0000256" key="1">
    <source>
        <dbReference type="SAM" id="Phobius"/>
    </source>
</evidence>
<keyword evidence="1" id="KW-0472">Membrane</keyword>
<sequence>MTGLCWVLFGYALICLITNVYSQADPFDDTDDKDTESSGSGTLSVIILFVVIAKFIFCCGCWRLSYGRYRQQRRIVTLRQTDMRQNTASPRAICDDEMQPRNAYSNAMVVDVGDVTPHFPFDAPPPYRSPTFEQSKTVNQKPANVVEMQTGSFTSNPRHWVSFKEEDASVLPAIAGAQPEGSKKPRKY</sequence>
<evidence type="ECO:0000313" key="4">
    <source>
        <dbReference type="Proteomes" id="UP000275408"/>
    </source>
</evidence>